<proteinExistence type="predicted"/>
<dbReference type="EC" id="3.1.-.-" evidence="3"/>
<keyword evidence="3" id="KW-0378">Hydrolase</keyword>
<evidence type="ECO:0000313" key="3">
    <source>
        <dbReference type="EMBL" id="MEJ8280615.1"/>
    </source>
</evidence>
<evidence type="ECO:0000259" key="2">
    <source>
        <dbReference type="Pfam" id="PF01738"/>
    </source>
</evidence>
<dbReference type="PANTHER" id="PTHR46623">
    <property type="entry name" value="CARBOXYMETHYLENEBUTENOLIDASE-RELATED"/>
    <property type="match status" value="1"/>
</dbReference>
<protein>
    <submittedName>
        <fullName evidence="3">Dienelactone hydrolase family protein</fullName>
        <ecNumber evidence="3">3.1.-.-</ecNumber>
    </submittedName>
</protein>
<evidence type="ECO:0000313" key="4">
    <source>
        <dbReference type="Proteomes" id="UP001364211"/>
    </source>
</evidence>
<gene>
    <name evidence="3" type="ORF">WJX68_16855</name>
</gene>
<dbReference type="Proteomes" id="UP001364211">
    <property type="component" value="Unassembled WGS sequence"/>
</dbReference>
<dbReference type="GO" id="GO:0016787">
    <property type="term" value="F:hydrolase activity"/>
    <property type="evidence" value="ECO:0007669"/>
    <property type="project" value="UniProtKB-KW"/>
</dbReference>
<dbReference type="EMBL" id="JBBJUP010000013">
    <property type="protein sequence ID" value="MEJ8280615.1"/>
    <property type="molecule type" value="Genomic_DNA"/>
</dbReference>
<organism evidence="3 4">
    <name type="scientific">Pseudonocardia spirodelae</name>
    <dbReference type="NCBI Taxonomy" id="3133431"/>
    <lineage>
        <taxon>Bacteria</taxon>
        <taxon>Bacillati</taxon>
        <taxon>Actinomycetota</taxon>
        <taxon>Actinomycetes</taxon>
        <taxon>Pseudonocardiales</taxon>
        <taxon>Pseudonocardiaceae</taxon>
        <taxon>Pseudonocardia</taxon>
    </lineage>
</organism>
<dbReference type="InterPro" id="IPR051049">
    <property type="entry name" value="Dienelactone_hydrolase-like"/>
</dbReference>
<dbReference type="RefSeq" id="WP_340291944.1">
    <property type="nucleotide sequence ID" value="NZ_JBBJUP010000013.1"/>
</dbReference>
<feature type="region of interest" description="Disordered" evidence="1">
    <location>
        <begin position="1"/>
        <end position="24"/>
    </location>
</feature>
<dbReference type="Pfam" id="PF01738">
    <property type="entry name" value="DLH"/>
    <property type="match status" value="1"/>
</dbReference>
<reference evidence="3 4" key="1">
    <citation type="submission" date="2024-03" db="EMBL/GenBank/DDBJ databases">
        <title>Draft genome sequence of Pseudonocardia sp. DW16-2.</title>
        <authorList>
            <person name="Duangmal K."/>
        </authorList>
    </citation>
    <scope>NUCLEOTIDE SEQUENCE [LARGE SCALE GENOMIC DNA]</scope>
    <source>
        <strain evidence="3 4">DW16-2</strain>
    </source>
</reference>
<dbReference type="InterPro" id="IPR029058">
    <property type="entry name" value="AB_hydrolase_fold"/>
</dbReference>
<comment type="caution">
    <text evidence="3">The sequence shown here is derived from an EMBL/GenBank/DDBJ whole genome shotgun (WGS) entry which is preliminary data.</text>
</comment>
<dbReference type="SUPFAM" id="SSF53474">
    <property type="entry name" value="alpha/beta-Hydrolases"/>
    <property type="match status" value="1"/>
</dbReference>
<name>A0ABU8T9H5_9PSEU</name>
<evidence type="ECO:0000256" key="1">
    <source>
        <dbReference type="SAM" id="MobiDB-lite"/>
    </source>
</evidence>
<keyword evidence="4" id="KW-1185">Reference proteome</keyword>
<sequence length="244" mass="25977">MPRTDLTIPTADGDAAASLHTPEGDGPWPGVVLYPDAGGVRPALHDMAAHLASLGYAVLLPDVYHRHGDWAPFDFATVFSDPPEKERLMGMLSSLTPDLVAIDAEAWVTALLARPEVTGPKLGVTGYCMGGVMSLRTAATQPERVAAAASFHGGNLATDDPTSVHRLADRFRAAIYVAGASDDSSFPDEQKQRLDEALSAAGVDYTLETYPAAHGFAVPDAPVHDDEAEQRHWDALHRLFGANL</sequence>
<dbReference type="Gene3D" id="3.40.50.1820">
    <property type="entry name" value="alpha/beta hydrolase"/>
    <property type="match status" value="1"/>
</dbReference>
<dbReference type="InterPro" id="IPR002925">
    <property type="entry name" value="Dienelactn_hydro"/>
</dbReference>
<feature type="domain" description="Dienelactone hydrolase" evidence="2">
    <location>
        <begin position="17"/>
        <end position="242"/>
    </location>
</feature>
<accession>A0ABU8T9H5</accession>
<dbReference type="PANTHER" id="PTHR46623:SF10">
    <property type="entry name" value="CARBOXYMETHYLENEBUTENOLIDASE HOMOLOG"/>
    <property type="match status" value="1"/>
</dbReference>